<organism evidence="2 3">
    <name type="scientific">Mucuna pruriens</name>
    <name type="common">Velvet bean</name>
    <name type="synonym">Dolichos pruriens</name>
    <dbReference type="NCBI Taxonomy" id="157652"/>
    <lineage>
        <taxon>Eukaryota</taxon>
        <taxon>Viridiplantae</taxon>
        <taxon>Streptophyta</taxon>
        <taxon>Embryophyta</taxon>
        <taxon>Tracheophyta</taxon>
        <taxon>Spermatophyta</taxon>
        <taxon>Magnoliopsida</taxon>
        <taxon>eudicotyledons</taxon>
        <taxon>Gunneridae</taxon>
        <taxon>Pentapetalae</taxon>
        <taxon>rosids</taxon>
        <taxon>fabids</taxon>
        <taxon>Fabales</taxon>
        <taxon>Fabaceae</taxon>
        <taxon>Papilionoideae</taxon>
        <taxon>50 kb inversion clade</taxon>
        <taxon>NPAAA clade</taxon>
        <taxon>indigoferoid/millettioid clade</taxon>
        <taxon>Phaseoleae</taxon>
        <taxon>Mucuna</taxon>
    </lineage>
</organism>
<feature type="compositionally biased region" description="Basic and acidic residues" evidence="1">
    <location>
        <begin position="246"/>
        <end position="259"/>
    </location>
</feature>
<reference evidence="2" key="1">
    <citation type="submission" date="2018-05" db="EMBL/GenBank/DDBJ databases">
        <title>Draft genome of Mucuna pruriens seed.</title>
        <authorList>
            <person name="Nnadi N.E."/>
            <person name="Vos R."/>
            <person name="Hasami M.H."/>
            <person name="Devisetty U.K."/>
            <person name="Aguiy J.C."/>
        </authorList>
    </citation>
    <scope>NUCLEOTIDE SEQUENCE [LARGE SCALE GENOMIC DNA]</scope>
    <source>
        <strain evidence="2">JCA_2017</strain>
    </source>
</reference>
<sequence length="401" mass="44119">MVTMFIDTLPSPFYSKAVGSVASNFANLVTMGERIEFGIKRGKFAHANTSSNFARKTRYEKKAEANPILINPTGQGKGSSTAQVILNKLGASTPADSLAKSKVDLTNSSNAPSNRSSGRSRVFTPLPMTYTTLFPLLLYKNMIVVLPLKPLEPLYPRSYDLNAKCDYHVGVVGHSTERCWGFKHKENELNVNTNPLLTHGGQSINTLSHEVLDKAKEDRASLKKLRYDPIPRSQTSLIIQAPAKPKYKDNHVPSAEPKDGSLVGEATNIAGPGGMTRSGKIYTPENLGRKISTTKKSTESPKDVPKGKLIRHSEYKLLDQMNKTPARISLLSLLLNSESHQNLLLKILNEAHAAQDITVERFGGIVNNITSRGRVTFLEEEVPTEGRRHNQPLHISIKCGD</sequence>
<feature type="non-terminal residue" evidence="2">
    <location>
        <position position="1"/>
    </location>
</feature>
<protein>
    <submittedName>
        <fullName evidence="2">Uncharacterized protein</fullName>
    </submittedName>
</protein>
<dbReference type="EMBL" id="QJKJ01006173">
    <property type="protein sequence ID" value="RDX87609.1"/>
    <property type="molecule type" value="Genomic_DNA"/>
</dbReference>
<dbReference type="PANTHER" id="PTHR32108">
    <property type="entry name" value="DNA-DIRECTED RNA POLYMERASE SUBUNIT ALPHA"/>
    <property type="match status" value="1"/>
</dbReference>
<evidence type="ECO:0000313" key="2">
    <source>
        <dbReference type="EMBL" id="RDX87609.1"/>
    </source>
</evidence>
<dbReference type="Proteomes" id="UP000257109">
    <property type="component" value="Unassembled WGS sequence"/>
</dbReference>
<name>A0A371GAR7_MUCPR</name>
<keyword evidence="3" id="KW-1185">Reference proteome</keyword>
<gene>
    <name evidence="2" type="ORF">CR513_30894</name>
</gene>
<feature type="region of interest" description="Disordered" evidence="1">
    <location>
        <begin position="244"/>
        <end position="282"/>
    </location>
</feature>
<evidence type="ECO:0000256" key="1">
    <source>
        <dbReference type="SAM" id="MobiDB-lite"/>
    </source>
</evidence>
<accession>A0A371GAR7</accession>
<evidence type="ECO:0000313" key="3">
    <source>
        <dbReference type="Proteomes" id="UP000257109"/>
    </source>
</evidence>
<proteinExistence type="predicted"/>
<dbReference type="PANTHER" id="PTHR32108:SF9">
    <property type="entry name" value="REVERSE TRANSCRIPTASE RNASE H-LIKE DOMAIN-CONTAINING PROTEIN"/>
    <property type="match status" value="1"/>
</dbReference>
<comment type="caution">
    <text evidence="2">The sequence shown here is derived from an EMBL/GenBank/DDBJ whole genome shotgun (WGS) entry which is preliminary data.</text>
</comment>
<dbReference type="AlphaFoldDB" id="A0A371GAR7"/>